<organism evidence="9 10">
    <name type="scientific">Paenibacillus lautus</name>
    <name type="common">Bacillus lautus</name>
    <dbReference type="NCBI Taxonomy" id="1401"/>
    <lineage>
        <taxon>Bacteria</taxon>
        <taxon>Bacillati</taxon>
        <taxon>Bacillota</taxon>
        <taxon>Bacilli</taxon>
        <taxon>Bacillales</taxon>
        <taxon>Paenibacillaceae</taxon>
        <taxon>Paenibacillus</taxon>
    </lineage>
</organism>
<dbReference type="InterPro" id="IPR051393">
    <property type="entry name" value="ABC_transporter_permease"/>
</dbReference>
<evidence type="ECO:0000256" key="2">
    <source>
        <dbReference type="ARBA" id="ARBA00022448"/>
    </source>
</evidence>
<dbReference type="SUPFAM" id="SSF161098">
    <property type="entry name" value="MetI-like"/>
    <property type="match status" value="1"/>
</dbReference>
<keyword evidence="5 7" id="KW-1133">Transmembrane helix</keyword>
<evidence type="ECO:0000259" key="8">
    <source>
        <dbReference type="PROSITE" id="PS50928"/>
    </source>
</evidence>
<dbReference type="InterPro" id="IPR000515">
    <property type="entry name" value="MetI-like"/>
</dbReference>
<keyword evidence="6 7" id="KW-0472">Membrane</keyword>
<protein>
    <submittedName>
        <fullName evidence="9">Sugar ABC transporter permease</fullName>
    </submittedName>
</protein>
<evidence type="ECO:0000313" key="9">
    <source>
        <dbReference type="EMBL" id="OME87084.1"/>
    </source>
</evidence>
<comment type="similarity">
    <text evidence="7">Belongs to the binding-protein-dependent transport system permease family.</text>
</comment>
<evidence type="ECO:0000256" key="5">
    <source>
        <dbReference type="ARBA" id="ARBA00022989"/>
    </source>
</evidence>
<evidence type="ECO:0000256" key="4">
    <source>
        <dbReference type="ARBA" id="ARBA00022692"/>
    </source>
</evidence>
<feature type="transmembrane region" description="Helical" evidence="7">
    <location>
        <begin position="7"/>
        <end position="35"/>
    </location>
</feature>
<proteinExistence type="inferred from homology"/>
<comment type="caution">
    <text evidence="9">The sequence shown here is derived from an EMBL/GenBank/DDBJ whole genome shotgun (WGS) entry which is preliminary data.</text>
</comment>
<evidence type="ECO:0000313" key="10">
    <source>
        <dbReference type="Proteomes" id="UP000187074"/>
    </source>
</evidence>
<dbReference type="SUPFAM" id="SSF160964">
    <property type="entry name" value="MalF N-terminal region-like"/>
    <property type="match status" value="1"/>
</dbReference>
<sequence length="287" mass="32146">MRDNAWAYLFIAPQILGLLIFVIGPVVFAFVISFMNWDIGSTQEWVGIDNYSKQVSDPVFWKVLKNTSVFALLNIPLTVVGALIIALMLNQNLKGKTLLRAAYFIPVVTSSVAVALVWTWLYNPNYGLINSILASIGIQGPGWLSDLKWALPSIVIMTVWQGLGYNMILFLAGLQGVPSQLHEAAKMDGAGSWQRFWRITIPMISPTTFFVVIMLLIGSMQVFSEPYMMTRGGPADATNVLVLHIYNTAFQFFRMGEASAISFILFVIILIVTLIQFKFDKWVNYDV</sequence>
<evidence type="ECO:0000256" key="6">
    <source>
        <dbReference type="ARBA" id="ARBA00023136"/>
    </source>
</evidence>
<keyword evidence="3" id="KW-1003">Cell membrane</keyword>
<dbReference type="InterPro" id="IPR035906">
    <property type="entry name" value="MetI-like_sf"/>
</dbReference>
<feature type="transmembrane region" description="Helical" evidence="7">
    <location>
        <begin position="101"/>
        <end position="121"/>
    </location>
</feature>
<dbReference type="CDD" id="cd06261">
    <property type="entry name" value="TM_PBP2"/>
    <property type="match status" value="1"/>
</dbReference>
<feature type="transmembrane region" description="Helical" evidence="7">
    <location>
        <begin position="260"/>
        <end position="279"/>
    </location>
</feature>
<dbReference type="Proteomes" id="UP000187074">
    <property type="component" value="Unassembled WGS sequence"/>
</dbReference>
<gene>
    <name evidence="9" type="ORF">BK123_31905</name>
</gene>
<dbReference type="GO" id="GO:0005886">
    <property type="term" value="C:plasma membrane"/>
    <property type="evidence" value="ECO:0007669"/>
    <property type="project" value="UniProtKB-SubCell"/>
</dbReference>
<feature type="transmembrane region" description="Helical" evidence="7">
    <location>
        <begin position="69"/>
        <end position="89"/>
    </location>
</feature>
<dbReference type="EMBL" id="MRTF01000018">
    <property type="protein sequence ID" value="OME87084.1"/>
    <property type="molecule type" value="Genomic_DNA"/>
</dbReference>
<dbReference type="PANTHER" id="PTHR30193">
    <property type="entry name" value="ABC TRANSPORTER PERMEASE PROTEIN"/>
    <property type="match status" value="1"/>
</dbReference>
<feature type="transmembrane region" description="Helical" evidence="7">
    <location>
        <begin position="149"/>
        <end position="174"/>
    </location>
</feature>
<feature type="domain" description="ABC transmembrane type-1" evidence="8">
    <location>
        <begin position="64"/>
        <end position="276"/>
    </location>
</feature>
<dbReference type="PROSITE" id="PS50928">
    <property type="entry name" value="ABC_TM1"/>
    <property type="match status" value="1"/>
</dbReference>
<keyword evidence="4 7" id="KW-0812">Transmembrane</keyword>
<reference evidence="9 10" key="1">
    <citation type="submission" date="2016-11" db="EMBL/GenBank/DDBJ databases">
        <title>Paenibacillus species isolates.</title>
        <authorList>
            <person name="Beno S.M."/>
        </authorList>
    </citation>
    <scope>NUCLEOTIDE SEQUENCE [LARGE SCALE GENOMIC DNA]</scope>
    <source>
        <strain evidence="9 10">FSL F4-0100</strain>
    </source>
</reference>
<dbReference type="Gene3D" id="1.10.3720.10">
    <property type="entry name" value="MetI-like"/>
    <property type="match status" value="1"/>
</dbReference>
<dbReference type="GO" id="GO:0055085">
    <property type="term" value="P:transmembrane transport"/>
    <property type="evidence" value="ECO:0007669"/>
    <property type="project" value="InterPro"/>
</dbReference>
<dbReference type="AlphaFoldDB" id="A0A1R1ANF4"/>
<dbReference type="PANTHER" id="PTHR30193:SF37">
    <property type="entry name" value="INNER MEMBRANE ABC TRANSPORTER PERMEASE PROTEIN YCJO"/>
    <property type="match status" value="1"/>
</dbReference>
<keyword evidence="2 7" id="KW-0813">Transport</keyword>
<comment type="subcellular location">
    <subcellularLocation>
        <location evidence="1 7">Cell membrane</location>
        <topology evidence="1 7">Multi-pass membrane protein</topology>
    </subcellularLocation>
</comment>
<name>A0A1R1ANF4_PAELA</name>
<accession>A0A1R1ANF4</accession>
<evidence type="ECO:0000256" key="1">
    <source>
        <dbReference type="ARBA" id="ARBA00004651"/>
    </source>
</evidence>
<evidence type="ECO:0000256" key="7">
    <source>
        <dbReference type="RuleBase" id="RU363032"/>
    </source>
</evidence>
<feature type="transmembrane region" description="Helical" evidence="7">
    <location>
        <begin position="195"/>
        <end position="217"/>
    </location>
</feature>
<dbReference type="Pfam" id="PF00528">
    <property type="entry name" value="BPD_transp_1"/>
    <property type="match status" value="1"/>
</dbReference>
<dbReference type="STRING" id="1401.BK123_31905"/>
<evidence type="ECO:0000256" key="3">
    <source>
        <dbReference type="ARBA" id="ARBA00022475"/>
    </source>
</evidence>